<keyword evidence="1" id="KW-0812">Transmembrane</keyword>
<keyword evidence="1" id="KW-0472">Membrane</keyword>
<keyword evidence="3" id="KW-1185">Reference proteome</keyword>
<feature type="transmembrane region" description="Helical" evidence="1">
    <location>
        <begin position="15"/>
        <end position="40"/>
    </location>
</feature>
<organism evidence="2 3">
    <name type="scientific">Microbacterium resistens</name>
    <dbReference type="NCBI Taxonomy" id="156977"/>
    <lineage>
        <taxon>Bacteria</taxon>
        <taxon>Bacillati</taxon>
        <taxon>Actinomycetota</taxon>
        <taxon>Actinomycetes</taxon>
        <taxon>Micrococcales</taxon>
        <taxon>Microbacteriaceae</taxon>
        <taxon>Microbacterium</taxon>
    </lineage>
</organism>
<evidence type="ECO:0000313" key="3">
    <source>
        <dbReference type="Proteomes" id="UP001259347"/>
    </source>
</evidence>
<evidence type="ECO:0000313" key="2">
    <source>
        <dbReference type="EMBL" id="MDR6868137.1"/>
    </source>
</evidence>
<sequence>MTASDSERAHPQREWLGILAFVVSGLVLFCVVVLGVTGIAFVAGGLYVVLPLLVALILGVLAICFSRPRWRGIAAVVMGGLPVVFLAVVLILAVIQSVG</sequence>
<accession>A0ABU1SEV7</accession>
<dbReference type="RefSeq" id="WP_310021656.1">
    <property type="nucleotide sequence ID" value="NZ_JAVDUM010000012.1"/>
</dbReference>
<dbReference type="EMBL" id="JAVDUM010000012">
    <property type="protein sequence ID" value="MDR6868137.1"/>
    <property type="molecule type" value="Genomic_DNA"/>
</dbReference>
<comment type="caution">
    <text evidence="2">The sequence shown here is derived from an EMBL/GenBank/DDBJ whole genome shotgun (WGS) entry which is preliminary data.</text>
</comment>
<feature type="transmembrane region" description="Helical" evidence="1">
    <location>
        <begin position="72"/>
        <end position="95"/>
    </location>
</feature>
<protein>
    <submittedName>
        <fullName evidence="2">RND superfamily exporter protein</fullName>
    </submittedName>
</protein>
<keyword evidence="1" id="KW-1133">Transmembrane helix</keyword>
<feature type="transmembrane region" description="Helical" evidence="1">
    <location>
        <begin position="46"/>
        <end position="65"/>
    </location>
</feature>
<dbReference type="Proteomes" id="UP001259347">
    <property type="component" value="Unassembled WGS sequence"/>
</dbReference>
<proteinExistence type="predicted"/>
<name>A0ABU1SEV7_9MICO</name>
<evidence type="ECO:0000256" key="1">
    <source>
        <dbReference type="SAM" id="Phobius"/>
    </source>
</evidence>
<reference evidence="2 3" key="1">
    <citation type="submission" date="2023-07" db="EMBL/GenBank/DDBJ databases">
        <title>Sorghum-associated microbial communities from plants grown in Nebraska, USA.</title>
        <authorList>
            <person name="Schachtman D."/>
        </authorList>
    </citation>
    <scope>NUCLEOTIDE SEQUENCE [LARGE SCALE GENOMIC DNA]</scope>
    <source>
        <strain evidence="2 3">2980</strain>
    </source>
</reference>
<gene>
    <name evidence="2" type="ORF">J2Y69_002748</name>
</gene>